<feature type="transmembrane region" description="Helical" evidence="6">
    <location>
        <begin position="139"/>
        <end position="160"/>
    </location>
</feature>
<dbReference type="STRING" id="376489.A5892_07325"/>
<dbReference type="PANTHER" id="PTHR32322:SF2">
    <property type="entry name" value="EAMA DOMAIN-CONTAINING PROTEIN"/>
    <property type="match status" value="1"/>
</dbReference>
<feature type="transmembrane region" description="Helical" evidence="6">
    <location>
        <begin position="21"/>
        <end position="42"/>
    </location>
</feature>
<dbReference type="EMBL" id="CP015243">
    <property type="protein sequence ID" value="ANF57297.1"/>
    <property type="molecule type" value="Genomic_DNA"/>
</dbReference>
<evidence type="ECO:0000259" key="7">
    <source>
        <dbReference type="Pfam" id="PF00892"/>
    </source>
</evidence>
<protein>
    <recommendedName>
        <fullName evidence="7">EamA domain-containing protein</fullName>
    </recommendedName>
</protein>
<organism evidence="8 9">
    <name type="scientific">Halotalea alkalilenta</name>
    <dbReference type="NCBI Taxonomy" id="376489"/>
    <lineage>
        <taxon>Bacteria</taxon>
        <taxon>Pseudomonadati</taxon>
        <taxon>Pseudomonadota</taxon>
        <taxon>Gammaproteobacteria</taxon>
        <taxon>Oceanospirillales</taxon>
        <taxon>Halomonadaceae</taxon>
        <taxon>Halotalea</taxon>
    </lineage>
</organism>
<feature type="transmembrane region" description="Helical" evidence="6">
    <location>
        <begin position="48"/>
        <end position="70"/>
    </location>
</feature>
<keyword evidence="3 6" id="KW-0812">Transmembrane</keyword>
<keyword evidence="9" id="KW-1185">Reference proteome</keyword>
<evidence type="ECO:0000256" key="2">
    <source>
        <dbReference type="ARBA" id="ARBA00007362"/>
    </source>
</evidence>
<feature type="transmembrane region" description="Helical" evidence="6">
    <location>
        <begin position="110"/>
        <end position="132"/>
    </location>
</feature>
<dbReference type="Proteomes" id="UP000077875">
    <property type="component" value="Chromosome"/>
</dbReference>
<comment type="subcellular location">
    <subcellularLocation>
        <location evidence="1">Membrane</location>
        <topology evidence="1">Multi-pass membrane protein</topology>
    </subcellularLocation>
</comment>
<sequence length="308" mass="32353">MGCSSGRSSARPVALFLTRRALPLVLLEALLAIAWSSGFVGIRYSVDQAPVLVVVFWRCLLVGLLLLPWSIAELRRAGARTLARHVGIGLLAMAGYLAGVAKGIEHGVPAGLAALIADLLPLGVALLSLLLLQRGQPLLGWLGLALGLGGMMIVTQGALALGGAPLWAYALPFAGMLSFALATLWQQRSASAAPLGLCANLCLQCLVCVPVFGLWAASETTLVPPLRAGFMISLAWTAVLSTLGGYGLYWLCLSRSNPIRTASVLYLSPPITMLWAWAMFGEPLAWSMAVGMVVTLVGVWLVARAGAR</sequence>
<dbReference type="AlphaFoldDB" id="A0A172YDH5"/>
<accession>A0A172YDH5</accession>
<evidence type="ECO:0000256" key="4">
    <source>
        <dbReference type="ARBA" id="ARBA00022989"/>
    </source>
</evidence>
<evidence type="ECO:0000256" key="5">
    <source>
        <dbReference type="ARBA" id="ARBA00023136"/>
    </source>
</evidence>
<feature type="transmembrane region" description="Helical" evidence="6">
    <location>
        <begin position="82"/>
        <end position="104"/>
    </location>
</feature>
<dbReference type="SUPFAM" id="SSF103481">
    <property type="entry name" value="Multidrug resistance efflux transporter EmrE"/>
    <property type="match status" value="2"/>
</dbReference>
<feature type="transmembrane region" description="Helical" evidence="6">
    <location>
        <begin position="284"/>
        <end position="303"/>
    </location>
</feature>
<name>A0A172YDH5_9GAMM</name>
<feature type="transmembrane region" description="Helical" evidence="6">
    <location>
        <begin position="166"/>
        <end position="185"/>
    </location>
</feature>
<feature type="domain" description="EamA" evidence="7">
    <location>
        <begin position="167"/>
        <end position="303"/>
    </location>
</feature>
<evidence type="ECO:0000313" key="9">
    <source>
        <dbReference type="Proteomes" id="UP000077875"/>
    </source>
</evidence>
<feature type="domain" description="EamA" evidence="7">
    <location>
        <begin position="26"/>
        <end position="155"/>
    </location>
</feature>
<comment type="similarity">
    <text evidence="2">Belongs to the EamA transporter family.</text>
</comment>
<dbReference type="InterPro" id="IPR037185">
    <property type="entry name" value="EmrE-like"/>
</dbReference>
<dbReference type="GO" id="GO:0016020">
    <property type="term" value="C:membrane"/>
    <property type="evidence" value="ECO:0007669"/>
    <property type="project" value="UniProtKB-SubCell"/>
</dbReference>
<feature type="transmembrane region" description="Helical" evidence="6">
    <location>
        <begin position="197"/>
        <end position="218"/>
    </location>
</feature>
<evidence type="ECO:0000256" key="1">
    <source>
        <dbReference type="ARBA" id="ARBA00004141"/>
    </source>
</evidence>
<evidence type="ECO:0000256" key="6">
    <source>
        <dbReference type="SAM" id="Phobius"/>
    </source>
</evidence>
<dbReference type="KEGG" id="haa:A5892_07325"/>
<keyword evidence="5 6" id="KW-0472">Membrane</keyword>
<dbReference type="InterPro" id="IPR050638">
    <property type="entry name" value="AA-Vitamin_Transporters"/>
</dbReference>
<dbReference type="PANTHER" id="PTHR32322">
    <property type="entry name" value="INNER MEMBRANE TRANSPORTER"/>
    <property type="match status" value="1"/>
</dbReference>
<feature type="transmembrane region" description="Helical" evidence="6">
    <location>
        <begin position="230"/>
        <end position="252"/>
    </location>
</feature>
<evidence type="ECO:0000313" key="8">
    <source>
        <dbReference type="EMBL" id="ANF57297.1"/>
    </source>
</evidence>
<dbReference type="Pfam" id="PF00892">
    <property type="entry name" value="EamA"/>
    <property type="match status" value="2"/>
</dbReference>
<proteinExistence type="inferred from homology"/>
<dbReference type="InterPro" id="IPR000620">
    <property type="entry name" value="EamA_dom"/>
</dbReference>
<evidence type="ECO:0000256" key="3">
    <source>
        <dbReference type="ARBA" id="ARBA00022692"/>
    </source>
</evidence>
<gene>
    <name evidence="8" type="ORF">A5892_07325</name>
</gene>
<feature type="transmembrane region" description="Helical" evidence="6">
    <location>
        <begin position="259"/>
        <end position="278"/>
    </location>
</feature>
<reference evidence="8 9" key="1">
    <citation type="submission" date="2016-04" db="EMBL/GenBank/DDBJ databases">
        <title>Complete Genome Sequence of Halotalea alkalilenta IHB B 13600.</title>
        <authorList>
            <person name="Swarnkar M.K."/>
            <person name="Sharma A."/>
            <person name="Kaushal K."/>
            <person name="Soni R."/>
            <person name="Rana S."/>
            <person name="Singh A.K."/>
            <person name="Gulati A."/>
        </authorList>
    </citation>
    <scope>NUCLEOTIDE SEQUENCE [LARGE SCALE GENOMIC DNA]</scope>
    <source>
        <strain evidence="8 9">IHB B 13600</strain>
    </source>
</reference>
<keyword evidence="4 6" id="KW-1133">Transmembrane helix</keyword>
<dbReference type="RefSeq" id="WP_064122252.1">
    <property type="nucleotide sequence ID" value="NZ_CP015243.1"/>
</dbReference>